<accession>A0A5C8NKS9</accession>
<evidence type="ECO:0000256" key="1">
    <source>
        <dbReference type="SAM" id="Phobius"/>
    </source>
</evidence>
<dbReference type="Proteomes" id="UP000321548">
    <property type="component" value="Unassembled WGS sequence"/>
</dbReference>
<name>A0A5C8NKS9_9BURK</name>
<evidence type="ECO:0000313" key="3">
    <source>
        <dbReference type="Proteomes" id="UP000321548"/>
    </source>
</evidence>
<proteinExistence type="predicted"/>
<keyword evidence="1" id="KW-0812">Transmembrane</keyword>
<feature type="transmembrane region" description="Helical" evidence="1">
    <location>
        <begin position="6"/>
        <end position="26"/>
    </location>
</feature>
<dbReference type="RefSeq" id="WP_147705904.1">
    <property type="nucleotide sequence ID" value="NZ_VDUY01000010.1"/>
</dbReference>
<dbReference type="AlphaFoldDB" id="A0A5C8NKS9"/>
<dbReference type="EMBL" id="VDUY01000010">
    <property type="protein sequence ID" value="TXL62464.1"/>
    <property type="molecule type" value="Genomic_DNA"/>
</dbReference>
<sequence>MIAWGLVAAALMPVAYYALVKPFMLLEKKIVHSLDNGQREAAVAWAALYWTVAYFFALGWVLIVFRVSWNNSTIDNEIPILLWAYSIALLPLRFMAQPERLNLHTFLTVFAAHTSYLGFLVFNQAGLAFGAAVLLLVFMCVLFVVLEFSLHASLFIDE</sequence>
<evidence type="ECO:0000313" key="2">
    <source>
        <dbReference type="EMBL" id="TXL62464.1"/>
    </source>
</evidence>
<gene>
    <name evidence="2" type="ORF">FHP08_18040</name>
</gene>
<comment type="caution">
    <text evidence="2">The sequence shown here is derived from an EMBL/GenBank/DDBJ whole genome shotgun (WGS) entry which is preliminary data.</text>
</comment>
<protein>
    <submittedName>
        <fullName evidence="2">Uncharacterized protein</fullName>
    </submittedName>
</protein>
<feature type="transmembrane region" description="Helical" evidence="1">
    <location>
        <begin position="103"/>
        <end position="122"/>
    </location>
</feature>
<feature type="transmembrane region" description="Helical" evidence="1">
    <location>
        <begin position="80"/>
        <end position="96"/>
    </location>
</feature>
<keyword evidence="1" id="KW-1133">Transmembrane helix</keyword>
<keyword evidence="3" id="KW-1185">Reference proteome</keyword>
<feature type="transmembrane region" description="Helical" evidence="1">
    <location>
        <begin position="128"/>
        <end position="150"/>
    </location>
</feature>
<reference evidence="2 3" key="1">
    <citation type="submission" date="2019-06" db="EMBL/GenBank/DDBJ databases">
        <title>Quisquiliibacterium sp. nov., isolated from a maize field.</title>
        <authorList>
            <person name="Lin S.-Y."/>
            <person name="Tsai C.-F."/>
            <person name="Young C.-C."/>
        </authorList>
    </citation>
    <scope>NUCLEOTIDE SEQUENCE [LARGE SCALE GENOMIC DNA]</scope>
    <source>
        <strain evidence="2 3">CC-CFT501</strain>
    </source>
</reference>
<keyword evidence="1" id="KW-0472">Membrane</keyword>
<organism evidence="2 3">
    <name type="scientific">Zeimonas arvi</name>
    <dbReference type="NCBI Taxonomy" id="2498847"/>
    <lineage>
        <taxon>Bacteria</taxon>
        <taxon>Pseudomonadati</taxon>
        <taxon>Pseudomonadota</taxon>
        <taxon>Betaproteobacteria</taxon>
        <taxon>Burkholderiales</taxon>
        <taxon>Burkholderiaceae</taxon>
        <taxon>Zeimonas</taxon>
    </lineage>
</organism>
<feature type="transmembrane region" description="Helical" evidence="1">
    <location>
        <begin position="47"/>
        <end position="68"/>
    </location>
</feature>